<evidence type="ECO:0000313" key="5">
    <source>
        <dbReference type="EMBL" id="VDL74280.1"/>
    </source>
</evidence>
<dbReference type="EMBL" id="UYSL01020366">
    <property type="protein sequence ID" value="VDL74280.1"/>
    <property type="molecule type" value="Genomic_DNA"/>
</dbReference>
<feature type="compositionally biased region" description="Low complexity" evidence="3">
    <location>
        <begin position="613"/>
        <end position="631"/>
    </location>
</feature>
<reference evidence="5 6" key="2">
    <citation type="submission" date="2018-11" db="EMBL/GenBank/DDBJ databases">
        <authorList>
            <consortium name="Pathogen Informatics"/>
        </authorList>
    </citation>
    <scope>NUCLEOTIDE SEQUENCE [LARGE SCALE GENOMIC DNA]</scope>
</reference>
<evidence type="ECO:0000313" key="7">
    <source>
        <dbReference type="WBParaSite" id="NBR_0001069001-mRNA-1"/>
    </source>
</evidence>
<feature type="compositionally biased region" description="Low complexity" evidence="3">
    <location>
        <begin position="376"/>
        <end position="387"/>
    </location>
</feature>
<organism evidence="7">
    <name type="scientific">Nippostrongylus brasiliensis</name>
    <name type="common">Rat hookworm</name>
    <dbReference type="NCBI Taxonomy" id="27835"/>
    <lineage>
        <taxon>Eukaryota</taxon>
        <taxon>Metazoa</taxon>
        <taxon>Ecdysozoa</taxon>
        <taxon>Nematoda</taxon>
        <taxon>Chromadorea</taxon>
        <taxon>Rhabditida</taxon>
        <taxon>Rhabditina</taxon>
        <taxon>Rhabditomorpha</taxon>
        <taxon>Strongyloidea</taxon>
        <taxon>Heligmosomidae</taxon>
        <taxon>Nippostrongylus</taxon>
    </lineage>
</organism>
<dbReference type="WBParaSite" id="NBR_0001069001-mRNA-1">
    <property type="protein sequence ID" value="NBR_0001069001-mRNA-1"/>
    <property type="gene ID" value="NBR_0001069001"/>
</dbReference>
<keyword evidence="2" id="KW-0539">Nucleus</keyword>
<dbReference type="Pfam" id="PF13891">
    <property type="entry name" value="zf-C3HC3H_KANSL2"/>
    <property type="match status" value="1"/>
</dbReference>
<dbReference type="STRING" id="27835.A0A158QZU0"/>
<dbReference type="InterPro" id="IPR025927">
    <property type="entry name" value="Znf_KANL2-like"/>
</dbReference>
<feature type="compositionally biased region" description="Pro residues" evidence="3">
    <location>
        <begin position="580"/>
        <end position="590"/>
    </location>
</feature>
<evidence type="ECO:0000256" key="1">
    <source>
        <dbReference type="ARBA" id="ARBA00004123"/>
    </source>
</evidence>
<accession>A0A158QZU0</accession>
<feature type="compositionally biased region" description="Basic and acidic residues" evidence="3">
    <location>
        <begin position="505"/>
        <end position="519"/>
    </location>
</feature>
<evidence type="ECO:0000256" key="3">
    <source>
        <dbReference type="SAM" id="MobiDB-lite"/>
    </source>
</evidence>
<gene>
    <name evidence="5" type="ORF">NBR_LOCUS10691</name>
</gene>
<dbReference type="GO" id="GO:0005634">
    <property type="term" value="C:nucleus"/>
    <property type="evidence" value="ECO:0007669"/>
    <property type="project" value="UniProtKB-SubCell"/>
</dbReference>
<evidence type="ECO:0000256" key="2">
    <source>
        <dbReference type="ARBA" id="ARBA00023242"/>
    </source>
</evidence>
<proteinExistence type="predicted"/>
<feature type="domain" description="KANL2-like probable zinc-finger" evidence="4">
    <location>
        <begin position="295"/>
        <end position="329"/>
    </location>
</feature>
<feature type="region of interest" description="Disordered" evidence="3">
    <location>
        <begin position="484"/>
        <end position="749"/>
    </location>
</feature>
<feature type="compositionally biased region" description="Acidic residues" evidence="3">
    <location>
        <begin position="730"/>
        <end position="749"/>
    </location>
</feature>
<feature type="compositionally biased region" description="Basic and acidic residues" evidence="3">
    <location>
        <begin position="426"/>
        <end position="442"/>
    </location>
</feature>
<reference evidence="7" key="1">
    <citation type="submission" date="2016-04" db="UniProtKB">
        <authorList>
            <consortium name="WormBaseParasite"/>
        </authorList>
    </citation>
    <scope>IDENTIFICATION</scope>
</reference>
<name>A0A158QZU0_NIPBR</name>
<feature type="region of interest" description="Disordered" evidence="3">
    <location>
        <begin position="374"/>
        <end position="459"/>
    </location>
</feature>
<dbReference type="Proteomes" id="UP000271162">
    <property type="component" value="Unassembled WGS sequence"/>
</dbReference>
<feature type="compositionally biased region" description="Low complexity" evidence="3">
    <location>
        <begin position="399"/>
        <end position="411"/>
    </location>
</feature>
<dbReference type="AlphaFoldDB" id="A0A158QZU0"/>
<feature type="compositionally biased region" description="Low complexity" evidence="3">
    <location>
        <begin position="697"/>
        <end position="727"/>
    </location>
</feature>
<evidence type="ECO:0000313" key="6">
    <source>
        <dbReference type="Proteomes" id="UP000271162"/>
    </source>
</evidence>
<sequence>MTGAIDWANSEPPNRYVLAYGTQHCLIEQDYDHTIYEECAYVSSRTLVKCKNVRKKSDLKANGGICEAHKKFQDFLREKFLCEERRLMQENGQSKPKYSRFINQDGLVSEEYAWLMPSHRWESPLTRPVYDDAPDDDPVAPLINAEVYTEKDLIKMRRALLDRKMHYLKLSKEMLLERTRRRANELFSNPGKVITLGEAAAPVAAACASMDNFGGISKRIATFQKYMTGEWKVEDRPICLFGAREQNKNIDEVVDCVILVVESIVDCVTNGKGDFADYSVIMDRKKLEESTKDVKRCTSWRIPLSEYCIAHQMLDERQNMFVPCTVCHTMCLGVFAPPPVMCKKHMEEAAKAKQRALLMESRMSSAQMQLMTSGVSPMSPMTKMKSSNDPSKPLFGLPSSSSNPYSGSSSSMDKRIPLKRPSVDSSSRDDGDPAARRARLEHTPLSSPTPRPAPGSESAFQRQFANLLPSQRRVQPPHRLLGRDLRASPLPIPLNPQACASSPRPTEHGNEGLVEDRRTPPPQSQSPVVPSAGDPAKLRLPGTQTRPYISSYRRNPPIYRHPGSQAGTAHYEVARHQHHLPPPPDPPILPLPGSTRQGQAPSVATGASEERSGAATGPSSRAGAAPAPTGSYSSPDQDELILAPPPPPPVLRPRTEPSTSSVDQGKEKTLVGKAGALSSSDMDPLNILAAVSEAARDSASSTDAPASATTSAPTVPPSKVSPTVKRVVIADEDDEEDDNEEDDEFEEEL</sequence>
<evidence type="ECO:0000259" key="4">
    <source>
        <dbReference type="Pfam" id="PF13891"/>
    </source>
</evidence>
<dbReference type="OMA" id="YGECEYI"/>
<comment type="subcellular location">
    <subcellularLocation>
        <location evidence="1">Nucleus</location>
    </subcellularLocation>
</comment>
<keyword evidence="6" id="KW-1185">Reference proteome</keyword>
<protein>
    <submittedName>
        <fullName evidence="7">Zf-C3Hc3H domain-containing protein</fullName>
    </submittedName>
</protein>